<dbReference type="InterPro" id="IPR046335">
    <property type="entry name" value="LacI/GalR-like_sensor"/>
</dbReference>
<evidence type="ECO:0000259" key="4">
    <source>
        <dbReference type="PROSITE" id="PS50932"/>
    </source>
</evidence>
<dbReference type="SMART" id="SM00354">
    <property type="entry name" value="HTH_LACI"/>
    <property type="match status" value="1"/>
</dbReference>
<dbReference type="PROSITE" id="PS50932">
    <property type="entry name" value="HTH_LACI_2"/>
    <property type="match status" value="1"/>
</dbReference>
<comment type="caution">
    <text evidence="5">The sequence shown here is derived from an EMBL/GenBank/DDBJ whole genome shotgun (WGS) entry which is preliminary data.</text>
</comment>
<dbReference type="OrthoDB" id="59108at2"/>
<gene>
    <name evidence="5" type="ORF">FDO65_11250</name>
</gene>
<dbReference type="RefSeq" id="WP_137449818.1">
    <property type="nucleotide sequence ID" value="NZ_SZZH01000002.1"/>
</dbReference>
<evidence type="ECO:0000313" key="6">
    <source>
        <dbReference type="Proteomes" id="UP000306985"/>
    </source>
</evidence>
<name>A0A4U6QG74_9ACTN</name>
<organism evidence="5 6">
    <name type="scientific">Nakamurella flava</name>
    <dbReference type="NCBI Taxonomy" id="2576308"/>
    <lineage>
        <taxon>Bacteria</taxon>
        <taxon>Bacillati</taxon>
        <taxon>Actinomycetota</taxon>
        <taxon>Actinomycetes</taxon>
        <taxon>Nakamurellales</taxon>
        <taxon>Nakamurellaceae</taxon>
        <taxon>Nakamurella</taxon>
    </lineage>
</organism>
<dbReference type="PANTHER" id="PTHR30146:SF153">
    <property type="entry name" value="LACTOSE OPERON REPRESSOR"/>
    <property type="match status" value="1"/>
</dbReference>
<evidence type="ECO:0000313" key="5">
    <source>
        <dbReference type="EMBL" id="TKV59200.1"/>
    </source>
</evidence>
<dbReference type="AlphaFoldDB" id="A0A4U6QG74"/>
<dbReference type="InterPro" id="IPR010982">
    <property type="entry name" value="Lambda_DNA-bd_dom_sf"/>
</dbReference>
<dbReference type="InterPro" id="IPR000843">
    <property type="entry name" value="HTH_LacI"/>
</dbReference>
<dbReference type="Gene3D" id="1.10.260.40">
    <property type="entry name" value="lambda repressor-like DNA-binding domains"/>
    <property type="match status" value="1"/>
</dbReference>
<sequence length="336" mass="35172">MSERVTIRTVAARAGVSKSLVSLVLQGSPHVSPAKRGAVEQAMAELDYRPNLLARSLSGSRTGLVGVLLDDLRNPWFVDCLEALRDALHEQGRHTLLAAAGGGQGIDSAAVPSFRELRVDGLVVVGTVPGAQDLLRAARLPTVVAGNRDVDLPGVDVIANDDLTGAQLAVQHLVDLGHRRIAHLAGRFGVAADLRAQGYRAAMADHGWGDLVRVETADASESSAYSAAVRLLDADPDRRPTAIVAANDLSAIAAQSAALDRGLRVPDDVSIVGYDDTWLASLRAVALTSVDNANAEVGRRAAAAFDARIADPDRPATLELLTPTLRVRGSTGIPPA</sequence>
<evidence type="ECO:0000256" key="3">
    <source>
        <dbReference type="ARBA" id="ARBA00023163"/>
    </source>
</evidence>
<keyword evidence="3" id="KW-0804">Transcription</keyword>
<dbReference type="Pfam" id="PF00356">
    <property type="entry name" value="LacI"/>
    <property type="match status" value="1"/>
</dbReference>
<reference evidence="5 6" key="1">
    <citation type="submission" date="2019-05" db="EMBL/GenBank/DDBJ databases">
        <title>Nakamurella sp. N5BH11, whole genome shotgun sequence.</title>
        <authorList>
            <person name="Tuo L."/>
        </authorList>
    </citation>
    <scope>NUCLEOTIDE SEQUENCE [LARGE SCALE GENOMIC DNA]</scope>
    <source>
        <strain evidence="5 6">N5BH11</strain>
    </source>
</reference>
<dbReference type="GO" id="GO:0003700">
    <property type="term" value="F:DNA-binding transcription factor activity"/>
    <property type="evidence" value="ECO:0007669"/>
    <property type="project" value="TreeGrafter"/>
</dbReference>
<keyword evidence="1" id="KW-0805">Transcription regulation</keyword>
<protein>
    <submittedName>
        <fullName evidence="5">LacI family transcriptional regulator</fullName>
    </submittedName>
</protein>
<dbReference type="GO" id="GO:0000976">
    <property type="term" value="F:transcription cis-regulatory region binding"/>
    <property type="evidence" value="ECO:0007669"/>
    <property type="project" value="TreeGrafter"/>
</dbReference>
<dbReference type="Proteomes" id="UP000306985">
    <property type="component" value="Unassembled WGS sequence"/>
</dbReference>
<dbReference type="Gene3D" id="3.40.50.2300">
    <property type="match status" value="2"/>
</dbReference>
<feature type="domain" description="HTH lacI-type" evidence="4">
    <location>
        <begin position="5"/>
        <end position="59"/>
    </location>
</feature>
<dbReference type="CDD" id="cd01392">
    <property type="entry name" value="HTH_LacI"/>
    <property type="match status" value="1"/>
</dbReference>
<dbReference type="EMBL" id="SZZH01000002">
    <property type="protein sequence ID" value="TKV59200.1"/>
    <property type="molecule type" value="Genomic_DNA"/>
</dbReference>
<dbReference type="InterPro" id="IPR028082">
    <property type="entry name" value="Peripla_BP_I"/>
</dbReference>
<dbReference type="PANTHER" id="PTHR30146">
    <property type="entry name" value="LACI-RELATED TRANSCRIPTIONAL REPRESSOR"/>
    <property type="match status" value="1"/>
</dbReference>
<keyword evidence="2" id="KW-0238">DNA-binding</keyword>
<evidence type="ECO:0000256" key="1">
    <source>
        <dbReference type="ARBA" id="ARBA00023015"/>
    </source>
</evidence>
<proteinExistence type="predicted"/>
<evidence type="ECO:0000256" key="2">
    <source>
        <dbReference type="ARBA" id="ARBA00023125"/>
    </source>
</evidence>
<dbReference type="Pfam" id="PF13377">
    <property type="entry name" value="Peripla_BP_3"/>
    <property type="match status" value="1"/>
</dbReference>
<dbReference type="CDD" id="cd06267">
    <property type="entry name" value="PBP1_LacI_sugar_binding-like"/>
    <property type="match status" value="1"/>
</dbReference>
<dbReference type="SUPFAM" id="SSF47413">
    <property type="entry name" value="lambda repressor-like DNA-binding domains"/>
    <property type="match status" value="1"/>
</dbReference>
<dbReference type="SUPFAM" id="SSF53822">
    <property type="entry name" value="Periplasmic binding protein-like I"/>
    <property type="match status" value="1"/>
</dbReference>
<keyword evidence="6" id="KW-1185">Reference proteome</keyword>
<accession>A0A4U6QG74</accession>